<accession>A0AB39LZT3</accession>
<organism evidence="1">
    <name type="scientific">Streptomyces sp. R02</name>
    <dbReference type="NCBI Taxonomy" id="3238623"/>
    <lineage>
        <taxon>Bacteria</taxon>
        <taxon>Bacillati</taxon>
        <taxon>Actinomycetota</taxon>
        <taxon>Actinomycetes</taxon>
        <taxon>Kitasatosporales</taxon>
        <taxon>Streptomycetaceae</taxon>
        <taxon>Streptomyces</taxon>
    </lineage>
</organism>
<geneLocation type="plasmid" evidence="1">
    <name>unnamed1</name>
</geneLocation>
<protein>
    <submittedName>
        <fullName evidence="1">Uncharacterized protein</fullName>
    </submittedName>
</protein>
<gene>
    <name evidence="1" type="ORF">AB5J57_33570</name>
</gene>
<dbReference type="RefSeq" id="WP_369162106.1">
    <property type="nucleotide sequence ID" value="NZ_CP163430.1"/>
</dbReference>
<evidence type="ECO:0000313" key="1">
    <source>
        <dbReference type="EMBL" id="XDP98435.1"/>
    </source>
</evidence>
<keyword evidence="1" id="KW-0614">Plasmid</keyword>
<proteinExistence type="predicted"/>
<dbReference type="AlphaFoldDB" id="A0AB39LZT3"/>
<reference evidence="1" key="1">
    <citation type="submission" date="2024-07" db="EMBL/GenBank/DDBJ databases">
        <authorList>
            <person name="Yu S.T."/>
        </authorList>
    </citation>
    <scope>NUCLEOTIDE SEQUENCE</scope>
    <source>
        <strain evidence="1">R02</strain>
        <plasmid evidence="1">unnamed1</plasmid>
    </source>
</reference>
<name>A0AB39LZT3_9ACTN</name>
<dbReference type="EMBL" id="CP163430">
    <property type="protein sequence ID" value="XDP98435.1"/>
    <property type="molecule type" value="Genomic_DNA"/>
</dbReference>
<sequence>MTDVEPRSQDTGGLAPGPATAADLIRHIDAVSVRLLGLDGPLDADAAVDDTLRHARALGLPSGDLAGRLRRGLAQRGSLGPDESAEYGRNLRALFEATGVVDPTRPTPRELYAAFHHMGREVAARLADALPARDEGRAVFLGTDAEFLKPCYDLLAGSTGASEVFYLSRLTLLSDAERAVLSRTSREVFGPREVTARGAAGRHRAWMDNGLVASQLARLVTSAREEAHRAPEGPLFEELFLQRFTDEAVHGTDQAHRRAHGPLTLYGTPLPETDAVLRDSIDSGLFTRVCDTLGRRLPTGLGKTGSRPLTLVDIGANGTQPALLMGAAHLLPARPDVSVCLFTPHPDRWGRPGRRFRTARATALFALAVETVKSFATDYAGAARGATHTVLAVDHDQLLLAHLKHLAFHRAAWEVRAAR</sequence>